<dbReference type="EMBL" id="PJAF01000030">
    <property type="protein sequence ID" value="PKF68031.1"/>
    <property type="molecule type" value="Genomic_DNA"/>
</dbReference>
<reference evidence="13 14" key="1">
    <citation type="submission" date="2017-12" db="EMBL/GenBank/DDBJ databases">
        <title>Corynebacterium mastitidis 16-1433 Genome.</title>
        <authorList>
            <person name="Gulvik C.A."/>
        </authorList>
    </citation>
    <scope>NUCLEOTIDE SEQUENCE [LARGE SCALE GENOMIC DNA]</scope>
    <source>
        <strain evidence="13 14">16-1433</strain>
    </source>
</reference>
<keyword evidence="1" id="KW-0121">Carboxypeptidase</keyword>
<dbReference type="Pfam" id="PF00912">
    <property type="entry name" value="Transgly"/>
    <property type="match status" value="1"/>
</dbReference>
<feature type="region of interest" description="Disordered" evidence="9">
    <location>
        <begin position="1"/>
        <end position="23"/>
    </location>
</feature>
<dbReference type="GO" id="GO:0008955">
    <property type="term" value="F:peptidoglycan glycosyltransferase activity"/>
    <property type="evidence" value="ECO:0007669"/>
    <property type="project" value="UniProtKB-EC"/>
</dbReference>
<keyword evidence="4" id="KW-0808">Transferase</keyword>
<feature type="compositionally biased region" description="Acidic residues" evidence="9">
    <location>
        <begin position="9"/>
        <end position="23"/>
    </location>
</feature>
<feature type="compositionally biased region" description="Pro residues" evidence="9">
    <location>
        <begin position="702"/>
        <end position="742"/>
    </location>
</feature>
<evidence type="ECO:0000256" key="9">
    <source>
        <dbReference type="SAM" id="MobiDB-lite"/>
    </source>
</evidence>
<evidence type="ECO:0000256" key="4">
    <source>
        <dbReference type="ARBA" id="ARBA00022679"/>
    </source>
</evidence>
<dbReference type="OrthoDB" id="9766909at2"/>
<dbReference type="InterPro" id="IPR036950">
    <property type="entry name" value="PBP_transglycosylase"/>
</dbReference>
<comment type="catalytic activity">
    <reaction evidence="7">
        <text>Preferential cleavage: (Ac)2-L-Lys-D-Ala-|-D-Ala. Also transpeptidation of peptidyl-alanyl moieties that are N-acyl substituents of D-alanine.</text>
        <dbReference type="EC" id="3.4.16.4"/>
    </reaction>
</comment>
<dbReference type="InterPro" id="IPR012338">
    <property type="entry name" value="Beta-lactam/transpept-like"/>
</dbReference>
<organism evidence="13 14">
    <name type="scientific">Corynebacterium mastitidis</name>
    <dbReference type="NCBI Taxonomy" id="161890"/>
    <lineage>
        <taxon>Bacteria</taxon>
        <taxon>Bacillati</taxon>
        <taxon>Actinomycetota</taxon>
        <taxon>Actinomycetes</taxon>
        <taxon>Mycobacteriales</taxon>
        <taxon>Corynebacteriaceae</taxon>
        <taxon>Corynebacterium</taxon>
    </lineage>
</organism>
<feature type="region of interest" description="Disordered" evidence="9">
    <location>
        <begin position="671"/>
        <end position="766"/>
    </location>
</feature>
<keyword evidence="10" id="KW-0472">Membrane</keyword>
<evidence type="ECO:0000313" key="14">
    <source>
        <dbReference type="Proteomes" id="UP000233249"/>
    </source>
</evidence>
<evidence type="ECO:0000256" key="10">
    <source>
        <dbReference type="SAM" id="Phobius"/>
    </source>
</evidence>
<dbReference type="InterPro" id="IPR023346">
    <property type="entry name" value="Lysozyme-like_dom_sf"/>
</dbReference>
<dbReference type="InterPro" id="IPR001264">
    <property type="entry name" value="Glyco_trans_51"/>
</dbReference>
<keyword evidence="5" id="KW-0378">Hydrolase</keyword>
<keyword evidence="6" id="KW-0511">Multifunctional enzyme</keyword>
<dbReference type="PANTHER" id="PTHR32282">
    <property type="entry name" value="BINDING PROTEIN TRANSPEPTIDASE, PUTATIVE-RELATED"/>
    <property type="match status" value="1"/>
</dbReference>
<comment type="caution">
    <text evidence="13">The sequence shown here is derived from an EMBL/GenBank/DDBJ whole genome shotgun (WGS) entry which is preliminary data.</text>
</comment>
<dbReference type="GO" id="GO:0008658">
    <property type="term" value="F:penicillin binding"/>
    <property type="evidence" value="ECO:0007669"/>
    <property type="project" value="InterPro"/>
</dbReference>
<feature type="domain" description="Glycosyl transferase family 51" evidence="12">
    <location>
        <begin position="87"/>
        <end position="258"/>
    </location>
</feature>
<evidence type="ECO:0000313" key="13">
    <source>
        <dbReference type="EMBL" id="PKF68031.1"/>
    </source>
</evidence>
<dbReference type="Gene3D" id="3.40.710.10">
    <property type="entry name" value="DD-peptidase/beta-lactamase superfamily"/>
    <property type="match status" value="1"/>
</dbReference>
<evidence type="ECO:0000256" key="3">
    <source>
        <dbReference type="ARBA" id="ARBA00022676"/>
    </source>
</evidence>
<keyword evidence="2" id="KW-0645">Protease</keyword>
<dbReference type="STRING" id="1121365.GCA_000375365_00821"/>
<sequence>MSKKKSQYDEYEDDYFDEEYEDDEPKRGFRKRPILWTSVGVLGFLILLPIVGFMAAYIMAKVPEPEELSAKQVSQIFTSDSSEELARIVPPDGNRQQIPYDQIPEGMRNAVLAAEDREFWTNPGFSITGFGRAVLGQLRGDSSAGGGSTITQQYVKNMLVGNEHSIERKLRELVYSTKMANEWSKEEVLSAYLNTVYFGRNAYGVESASQAYFGKHAAELTPEEGAVLAAAIQRPSQLDPWVNRSESELRWNYVLDGMVEIGGMTPEQRAQAVYPQTTDPASYSAYTEADGTNGMIKNQVMAELETLGITEQDVTMRGLKVTTTIDQQAQEATVNAVHNNLQGEQENLRTAAVSVEPATGAVRAYYGGEDAHGWDYANAGLQTGSTFKIFGLAAALQQGIPLSTGYSSDPVTLPGGITVNNVEGFNCGFCSIKDALKYSHNTSFIRLQNDLANGTQDTADMAHALGIERSLPGIPETLTENGAQPYEGIVLGQYQSRPLDMAVAVATLTNRGVWQQPHFVQKVETANGEVLYEREDQEGERRVNEVVADNVIDAMQPIAAYSNGKTLAGGRPSASKTGTTQLGDTGYNKDAWMVGSTPQLATAVWVGTEDNSPLLTAWGGQMYGSGLPTDIWKATLDGALEGRDFEDFAPAGPITWGTGGYGGGYAAPGAGTGSSSSYSGDTSGATGADTGQAVTPDTPAEQPAPQPSPAPAEQPAPAAPSPAPAPQPQSPAPAQRPAPGPNPADYNQGADTVQIIPDEVGELLGI</sequence>
<dbReference type="GO" id="GO:0006508">
    <property type="term" value="P:proteolysis"/>
    <property type="evidence" value="ECO:0007669"/>
    <property type="project" value="UniProtKB-KW"/>
</dbReference>
<keyword evidence="10" id="KW-0812">Transmembrane</keyword>
<name>A0A2N0X5S3_9CORY</name>
<comment type="catalytic activity">
    <reaction evidence="8">
        <text>[GlcNAc-(1-&gt;4)-Mur2Ac(oyl-L-Ala-gamma-D-Glu-L-Lys-D-Ala-D-Ala)](n)-di-trans,octa-cis-undecaprenyl diphosphate + beta-D-GlcNAc-(1-&gt;4)-Mur2Ac(oyl-L-Ala-gamma-D-Glu-L-Lys-D-Ala-D-Ala)-di-trans,octa-cis-undecaprenyl diphosphate = [GlcNAc-(1-&gt;4)-Mur2Ac(oyl-L-Ala-gamma-D-Glu-L-Lys-D-Ala-D-Ala)](n+1)-di-trans,octa-cis-undecaprenyl diphosphate + di-trans,octa-cis-undecaprenyl diphosphate + H(+)</text>
        <dbReference type="Rhea" id="RHEA:23708"/>
        <dbReference type="Rhea" id="RHEA-COMP:9602"/>
        <dbReference type="Rhea" id="RHEA-COMP:9603"/>
        <dbReference type="ChEBI" id="CHEBI:15378"/>
        <dbReference type="ChEBI" id="CHEBI:58405"/>
        <dbReference type="ChEBI" id="CHEBI:60033"/>
        <dbReference type="ChEBI" id="CHEBI:78435"/>
        <dbReference type="EC" id="2.4.99.28"/>
    </reaction>
</comment>
<dbReference type="Pfam" id="PF00905">
    <property type="entry name" value="Transpeptidase"/>
    <property type="match status" value="1"/>
</dbReference>
<dbReference type="InterPro" id="IPR050396">
    <property type="entry name" value="Glycosyltr_51/Transpeptidase"/>
</dbReference>
<evidence type="ECO:0000256" key="1">
    <source>
        <dbReference type="ARBA" id="ARBA00022645"/>
    </source>
</evidence>
<evidence type="ECO:0000256" key="5">
    <source>
        <dbReference type="ARBA" id="ARBA00022801"/>
    </source>
</evidence>
<evidence type="ECO:0000256" key="7">
    <source>
        <dbReference type="ARBA" id="ARBA00034000"/>
    </source>
</evidence>
<protein>
    <submittedName>
        <fullName evidence="13">Penicillin-binding protein</fullName>
    </submittedName>
</protein>
<dbReference type="Proteomes" id="UP000233249">
    <property type="component" value="Unassembled WGS sequence"/>
</dbReference>
<feature type="domain" description="Penicillin-binding protein transpeptidase" evidence="11">
    <location>
        <begin position="351"/>
        <end position="606"/>
    </location>
</feature>
<keyword evidence="10" id="KW-1133">Transmembrane helix</keyword>
<dbReference type="AlphaFoldDB" id="A0A2N0X5S3"/>
<accession>A0A2N0X5S3</accession>
<dbReference type="GO" id="GO:0030288">
    <property type="term" value="C:outer membrane-bounded periplasmic space"/>
    <property type="evidence" value="ECO:0007669"/>
    <property type="project" value="TreeGrafter"/>
</dbReference>
<dbReference type="SUPFAM" id="SSF56601">
    <property type="entry name" value="beta-lactamase/transpeptidase-like"/>
    <property type="match status" value="1"/>
</dbReference>
<feature type="transmembrane region" description="Helical" evidence="10">
    <location>
        <begin position="34"/>
        <end position="59"/>
    </location>
</feature>
<evidence type="ECO:0000256" key="6">
    <source>
        <dbReference type="ARBA" id="ARBA00023268"/>
    </source>
</evidence>
<gene>
    <name evidence="13" type="ORF">CXB45_09205</name>
</gene>
<dbReference type="Gene3D" id="1.10.3810.10">
    <property type="entry name" value="Biosynthetic peptidoglycan transglycosylase-like"/>
    <property type="match status" value="1"/>
</dbReference>
<evidence type="ECO:0000259" key="11">
    <source>
        <dbReference type="Pfam" id="PF00905"/>
    </source>
</evidence>
<dbReference type="GO" id="GO:0009002">
    <property type="term" value="F:serine-type D-Ala-D-Ala carboxypeptidase activity"/>
    <property type="evidence" value="ECO:0007669"/>
    <property type="project" value="UniProtKB-EC"/>
</dbReference>
<evidence type="ECO:0000256" key="8">
    <source>
        <dbReference type="ARBA" id="ARBA00049902"/>
    </source>
</evidence>
<dbReference type="SUPFAM" id="SSF53955">
    <property type="entry name" value="Lysozyme-like"/>
    <property type="match status" value="1"/>
</dbReference>
<dbReference type="PANTHER" id="PTHR32282:SF34">
    <property type="entry name" value="PENICILLIN-BINDING PROTEIN 1A"/>
    <property type="match status" value="1"/>
</dbReference>
<evidence type="ECO:0000256" key="2">
    <source>
        <dbReference type="ARBA" id="ARBA00022670"/>
    </source>
</evidence>
<evidence type="ECO:0000259" key="12">
    <source>
        <dbReference type="Pfam" id="PF00912"/>
    </source>
</evidence>
<feature type="compositionally biased region" description="Low complexity" evidence="9">
    <location>
        <begin position="673"/>
        <end position="691"/>
    </location>
</feature>
<proteinExistence type="predicted"/>
<dbReference type="GO" id="GO:0009252">
    <property type="term" value="P:peptidoglycan biosynthetic process"/>
    <property type="evidence" value="ECO:0007669"/>
    <property type="project" value="TreeGrafter"/>
</dbReference>
<keyword evidence="3" id="KW-0328">Glycosyltransferase</keyword>
<dbReference type="InterPro" id="IPR001460">
    <property type="entry name" value="PCN-bd_Tpept"/>
</dbReference>